<dbReference type="SUPFAM" id="SSF50249">
    <property type="entry name" value="Nucleic acid-binding proteins"/>
    <property type="match status" value="3"/>
</dbReference>
<dbReference type="Gene3D" id="2.40.50.140">
    <property type="entry name" value="Nucleic acid-binding proteins"/>
    <property type="match status" value="3"/>
</dbReference>
<dbReference type="Pfam" id="PF02721">
    <property type="entry name" value="DUF223"/>
    <property type="match status" value="1"/>
</dbReference>
<dbReference type="InterPro" id="IPR012340">
    <property type="entry name" value="NA-bd_OB-fold"/>
</dbReference>
<sequence length="534" mass="60599">MTGSSTQRGMWSLIKDVDHTKTTWALRVRVVRAYEVPPHSKGGGTLEMVLHDEQGDRIHAIIKRPQVEVYKTMIKENKIYALRTFLVLDNYQTVKTSDHPYLIQFISKTQFTEDTRTELPMMVYDFQPFDMLQAQRVINDKKLIDVIGKVICKSGVQNHIISGRTERMMELTLGDPEGNRLGCVLWNKYINQYMEYVTENVGVPVYVIFQLCRPKRYQGTLSVSSSFDVSKLIINGNSSEFTEFQSEFPADGDDSVTATAVTLSSSGDGSREDVLAGQAVITTIQDLVKATEDGVYWIIGDIVSLENYREWCYLGCPTCHKKLKPEDDRFRCTNCHVTMADGVYRYKVSICIMDQTGHSTFILWDRECIEVFGKTSAFLMAEMEKKTEDQTRFPEDIESLVDQKGLFKIHLKTKSEENTYKKTKSFTVVTMIRDPKVLALYETDKEQLSVHDTPTAKIGSSLNDGESSTARKKGKDVQKQEVVEAIDLPDSPPLGTQKEVEVEMDGQLKRNLIDEFSTSGAGKKLKIKIKEEPL</sequence>
<evidence type="ECO:0000256" key="1">
    <source>
        <dbReference type="ARBA" id="ARBA00005690"/>
    </source>
</evidence>
<feature type="region of interest" description="Disordered" evidence="6">
    <location>
        <begin position="455"/>
        <end position="479"/>
    </location>
</feature>
<dbReference type="CDD" id="cd04480">
    <property type="entry name" value="RPA1_DBD_A_like"/>
    <property type="match status" value="1"/>
</dbReference>
<dbReference type="CDD" id="cd04481">
    <property type="entry name" value="RPA1_DBD_B_like"/>
    <property type="match status" value="1"/>
</dbReference>
<feature type="domain" description="Replication protein A 70 kDa DNA-binding subunit B/D first OB fold" evidence="7">
    <location>
        <begin position="13"/>
        <end position="113"/>
    </location>
</feature>
<dbReference type="Pfam" id="PF08646">
    <property type="entry name" value="Rep_fac-A_C"/>
    <property type="match status" value="1"/>
</dbReference>
<dbReference type="EMBL" id="CAMAPF010000942">
    <property type="protein sequence ID" value="CAH9126535.1"/>
    <property type="molecule type" value="Genomic_DNA"/>
</dbReference>
<evidence type="ECO:0000256" key="4">
    <source>
        <dbReference type="ARBA" id="ARBA00022833"/>
    </source>
</evidence>
<feature type="compositionally biased region" description="Polar residues" evidence="6">
    <location>
        <begin position="458"/>
        <end position="468"/>
    </location>
</feature>
<dbReference type="PANTHER" id="PTHR47165">
    <property type="entry name" value="OS03G0429900 PROTEIN"/>
    <property type="match status" value="1"/>
</dbReference>
<dbReference type="PANTHER" id="PTHR47165:SF4">
    <property type="entry name" value="OS03G0429900 PROTEIN"/>
    <property type="match status" value="1"/>
</dbReference>
<feature type="domain" description="Replication factor A C-terminal" evidence="8">
    <location>
        <begin position="309"/>
        <end position="424"/>
    </location>
</feature>
<evidence type="ECO:0000313" key="10">
    <source>
        <dbReference type="Proteomes" id="UP001152523"/>
    </source>
</evidence>
<reference evidence="9" key="1">
    <citation type="submission" date="2022-07" db="EMBL/GenBank/DDBJ databases">
        <authorList>
            <person name="Macas J."/>
            <person name="Novak P."/>
            <person name="Neumann P."/>
        </authorList>
    </citation>
    <scope>NUCLEOTIDE SEQUENCE</scope>
</reference>
<dbReference type="Proteomes" id="UP001152523">
    <property type="component" value="Unassembled WGS sequence"/>
</dbReference>
<keyword evidence="4" id="KW-0862">Zinc</keyword>
<evidence type="ECO:0000256" key="3">
    <source>
        <dbReference type="ARBA" id="ARBA00022771"/>
    </source>
</evidence>
<comment type="caution">
    <text evidence="9">The sequence shown here is derived from an EMBL/GenBank/DDBJ whole genome shotgun (WGS) entry which is preliminary data.</text>
</comment>
<dbReference type="InterPro" id="IPR003871">
    <property type="entry name" value="RFA1B/D_OB_1st"/>
</dbReference>
<name>A0AAV0ETG2_9ASTE</name>
<dbReference type="GO" id="GO:0008270">
    <property type="term" value="F:zinc ion binding"/>
    <property type="evidence" value="ECO:0007669"/>
    <property type="project" value="UniProtKB-KW"/>
</dbReference>
<keyword evidence="5" id="KW-0238">DNA-binding</keyword>
<dbReference type="GO" id="GO:0003677">
    <property type="term" value="F:DNA binding"/>
    <property type="evidence" value="ECO:0007669"/>
    <property type="project" value="UniProtKB-KW"/>
</dbReference>
<keyword evidence="3" id="KW-0863">Zinc-finger</keyword>
<keyword evidence="10" id="KW-1185">Reference proteome</keyword>
<dbReference type="InterPro" id="IPR013955">
    <property type="entry name" value="Rep_factor-A_C"/>
</dbReference>
<evidence type="ECO:0000256" key="5">
    <source>
        <dbReference type="ARBA" id="ARBA00023125"/>
    </source>
</evidence>
<proteinExistence type="inferred from homology"/>
<evidence type="ECO:0000256" key="2">
    <source>
        <dbReference type="ARBA" id="ARBA00022723"/>
    </source>
</evidence>
<evidence type="ECO:0000259" key="7">
    <source>
        <dbReference type="Pfam" id="PF02721"/>
    </source>
</evidence>
<organism evidence="9 10">
    <name type="scientific">Cuscuta epithymum</name>
    <dbReference type="NCBI Taxonomy" id="186058"/>
    <lineage>
        <taxon>Eukaryota</taxon>
        <taxon>Viridiplantae</taxon>
        <taxon>Streptophyta</taxon>
        <taxon>Embryophyta</taxon>
        <taxon>Tracheophyta</taxon>
        <taxon>Spermatophyta</taxon>
        <taxon>Magnoliopsida</taxon>
        <taxon>eudicotyledons</taxon>
        <taxon>Gunneridae</taxon>
        <taxon>Pentapetalae</taxon>
        <taxon>asterids</taxon>
        <taxon>lamiids</taxon>
        <taxon>Solanales</taxon>
        <taxon>Convolvulaceae</taxon>
        <taxon>Cuscuteae</taxon>
        <taxon>Cuscuta</taxon>
        <taxon>Cuscuta subgen. Cuscuta</taxon>
    </lineage>
</organism>
<evidence type="ECO:0008006" key="11">
    <source>
        <dbReference type="Google" id="ProtNLM"/>
    </source>
</evidence>
<accession>A0AAV0ETG2</accession>
<gene>
    <name evidence="9" type="ORF">CEPIT_LOCUS27608</name>
</gene>
<keyword evidence="2" id="KW-0479">Metal-binding</keyword>
<evidence type="ECO:0000256" key="6">
    <source>
        <dbReference type="SAM" id="MobiDB-lite"/>
    </source>
</evidence>
<dbReference type="InterPro" id="IPR047192">
    <property type="entry name" value="Euk_RPA1_DBD_C"/>
</dbReference>
<protein>
    <recommendedName>
        <fullName evidence="11">Replication factor A C-terminal domain-containing protein</fullName>
    </recommendedName>
</protein>
<evidence type="ECO:0000313" key="9">
    <source>
        <dbReference type="EMBL" id="CAH9126535.1"/>
    </source>
</evidence>
<evidence type="ECO:0000259" key="8">
    <source>
        <dbReference type="Pfam" id="PF08646"/>
    </source>
</evidence>
<dbReference type="CDD" id="cd04476">
    <property type="entry name" value="RPA1_DBD_C"/>
    <property type="match status" value="1"/>
</dbReference>
<comment type="similarity">
    <text evidence="1">Belongs to the replication factor A protein 1 family.</text>
</comment>
<dbReference type="AlphaFoldDB" id="A0AAV0ETG2"/>